<dbReference type="SMART" id="SM00072">
    <property type="entry name" value="GuKc"/>
    <property type="match status" value="1"/>
</dbReference>
<feature type="domain" description="Guanylate kinase-like" evidence="6">
    <location>
        <begin position="8"/>
        <end position="184"/>
    </location>
</feature>
<evidence type="ECO:0000256" key="3">
    <source>
        <dbReference type="ARBA" id="ARBA00022679"/>
    </source>
</evidence>
<organism evidence="7 8">
    <name type="scientific">Paenibacillus lutrae</name>
    <dbReference type="NCBI Taxonomy" id="2078573"/>
    <lineage>
        <taxon>Bacteria</taxon>
        <taxon>Bacillati</taxon>
        <taxon>Bacillota</taxon>
        <taxon>Bacilli</taxon>
        <taxon>Bacillales</taxon>
        <taxon>Paenibacillaceae</taxon>
        <taxon>Paenibacillus</taxon>
    </lineage>
</organism>
<dbReference type="RefSeq" id="WP_157335203.1">
    <property type="nucleotide sequence ID" value="NZ_RHLK01000004.1"/>
</dbReference>
<dbReference type="PROSITE" id="PS50052">
    <property type="entry name" value="GUANYLATE_KINASE_2"/>
    <property type="match status" value="1"/>
</dbReference>
<accession>A0A7X3FHS6</accession>
<dbReference type="Proteomes" id="UP000490800">
    <property type="component" value="Unassembled WGS sequence"/>
</dbReference>
<evidence type="ECO:0000256" key="1">
    <source>
        <dbReference type="ARBA" id="ARBA00003531"/>
    </source>
</evidence>
<evidence type="ECO:0000313" key="7">
    <source>
        <dbReference type="EMBL" id="MVO99875.1"/>
    </source>
</evidence>
<dbReference type="GO" id="GO:0005829">
    <property type="term" value="C:cytosol"/>
    <property type="evidence" value="ECO:0007669"/>
    <property type="project" value="TreeGrafter"/>
</dbReference>
<dbReference type="Pfam" id="PF00625">
    <property type="entry name" value="Guanylate_kin"/>
    <property type="match status" value="1"/>
</dbReference>
<name>A0A7X3FHS6_9BACL</name>
<evidence type="ECO:0000259" key="6">
    <source>
        <dbReference type="PROSITE" id="PS50052"/>
    </source>
</evidence>
<dbReference type="AlphaFoldDB" id="A0A7X3FHS6"/>
<keyword evidence="8" id="KW-1185">Reference proteome</keyword>
<dbReference type="OrthoDB" id="1033810at2"/>
<dbReference type="InterPro" id="IPR008144">
    <property type="entry name" value="Guanylate_kin-like_dom"/>
</dbReference>
<dbReference type="PROSITE" id="PS00856">
    <property type="entry name" value="GUANYLATE_KINASE_1"/>
    <property type="match status" value="1"/>
</dbReference>
<evidence type="ECO:0000256" key="4">
    <source>
        <dbReference type="ARBA" id="ARBA00022777"/>
    </source>
</evidence>
<dbReference type="Gene3D" id="3.40.50.300">
    <property type="entry name" value="P-loop containing nucleotide triphosphate hydrolases"/>
    <property type="match status" value="1"/>
</dbReference>
<dbReference type="InterPro" id="IPR027417">
    <property type="entry name" value="P-loop_NTPase"/>
</dbReference>
<keyword evidence="4 7" id="KW-0418">Kinase</keyword>
<evidence type="ECO:0000256" key="5">
    <source>
        <dbReference type="ARBA" id="ARBA00048594"/>
    </source>
</evidence>
<keyword evidence="3" id="KW-0808">Transferase</keyword>
<comment type="similarity">
    <text evidence="2">Belongs to the guanylate kinase family.</text>
</comment>
<protein>
    <submittedName>
        <fullName evidence="7">Guanylate kinase</fullName>
    </submittedName>
</protein>
<sequence length="195" mass="22491">MYELKEQDKIFVFTGPHGAGRKTVAEMAGSTLGIKQVISYTTRPQKPTEVDGQDYHFITKEQFLKDKDDGNFLEVTDIDTHLYGIQHMDIEIMLGNAGAIYLILNRFGAEALKRLYADHVVRICIYAGPDVLETRMLKNGHTDEEINLYMSHYHEEMQYCNLCEHSFENIDIAHTVFDLTKTLDTYLHRNLVELD</sequence>
<evidence type="ECO:0000256" key="2">
    <source>
        <dbReference type="ARBA" id="ARBA00005790"/>
    </source>
</evidence>
<comment type="function">
    <text evidence="1">Essential for recycling GMP and indirectly, cGMP.</text>
</comment>
<dbReference type="PANTHER" id="PTHR23117">
    <property type="entry name" value="GUANYLATE KINASE-RELATED"/>
    <property type="match status" value="1"/>
</dbReference>
<dbReference type="InterPro" id="IPR008145">
    <property type="entry name" value="GK/Ca_channel_bsu"/>
</dbReference>
<dbReference type="InterPro" id="IPR020590">
    <property type="entry name" value="Guanylate_kinase_CS"/>
</dbReference>
<proteinExistence type="inferred from homology"/>
<dbReference type="SUPFAM" id="SSF52540">
    <property type="entry name" value="P-loop containing nucleoside triphosphate hydrolases"/>
    <property type="match status" value="1"/>
</dbReference>
<gene>
    <name evidence="7" type="ORF">EDM21_10080</name>
</gene>
<reference evidence="7 8" key="1">
    <citation type="journal article" date="2019" name="Microorganisms">
        <title>Paenibacillus lutrae sp. nov., A Chitinolytic Species Isolated from A River Otter in Castril Natural Park, Granada, Spain.</title>
        <authorList>
            <person name="Rodriguez M."/>
            <person name="Reina J.C."/>
            <person name="Bejar V."/>
            <person name="Llamas I."/>
        </authorList>
    </citation>
    <scope>NUCLEOTIDE SEQUENCE [LARGE SCALE GENOMIC DNA]</scope>
    <source>
        <strain evidence="7 8">N10</strain>
    </source>
</reference>
<dbReference type="GO" id="GO:0004385">
    <property type="term" value="F:GMP kinase activity"/>
    <property type="evidence" value="ECO:0007669"/>
    <property type="project" value="UniProtKB-EC"/>
</dbReference>
<comment type="caution">
    <text evidence="7">The sequence shown here is derived from an EMBL/GenBank/DDBJ whole genome shotgun (WGS) entry which is preliminary data.</text>
</comment>
<dbReference type="PANTHER" id="PTHR23117:SF13">
    <property type="entry name" value="GUANYLATE KINASE"/>
    <property type="match status" value="1"/>
</dbReference>
<dbReference type="EMBL" id="RHLK01000004">
    <property type="protein sequence ID" value="MVO99875.1"/>
    <property type="molecule type" value="Genomic_DNA"/>
</dbReference>
<comment type="catalytic activity">
    <reaction evidence="5">
        <text>GMP + ATP = GDP + ADP</text>
        <dbReference type="Rhea" id="RHEA:20780"/>
        <dbReference type="ChEBI" id="CHEBI:30616"/>
        <dbReference type="ChEBI" id="CHEBI:58115"/>
        <dbReference type="ChEBI" id="CHEBI:58189"/>
        <dbReference type="ChEBI" id="CHEBI:456216"/>
        <dbReference type="EC" id="2.7.4.8"/>
    </reaction>
</comment>
<evidence type="ECO:0000313" key="8">
    <source>
        <dbReference type="Proteomes" id="UP000490800"/>
    </source>
</evidence>